<accession>A0A239A3X1</accession>
<evidence type="ECO:0000313" key="2">
    <source>
        <dbReference type="Proteomes" id="UP000198405"/>
    </source>
</evidence>
<dbReference type="InterPro" id="IPR013420">
    <property type="entry name" value="CRISPR-assoc_prot_Cas8b/Csh1_C"/>
</dbReference>
<proteinExistence type="predicted"/>
<dbReference type="RefSeq" id="WP_089323613.1">
    <property type="nucleotide sequence ID" value="NZ_FZOB01000014.1"/>
</dbReference>
<keyword evidence="2" id="KW-1185">Reference proteome</keyword>
<dbReference type="AlphaFoldDB" id="A0A239A3X1"/>
<dbReference type="NCBIfam" id="TIGR02591">
    <property type="entry name" value="cas_Csh1"/>
    <property type="match status" value="1"/>
</dbReference>
<dbReference type="NCBIfam" id="TIGR02556">
    <property type="entry name" value="cas_TM1802"/>
    <property type="match status" value="1"/>
</dbReference>
<reference evidence="2" key="1">
    <citation type="submission" date="2017-06" db="EMBL/GenBank/DDBJ databases">
        <authorList>
            <person name="Varghese N."/>
            <person name="Submissions S."/>
        </authorList>
    </citation>
    <scope>NUCLEOTIDE SEQUENCE [LARGE SCALE GENOMIC DNA]</scope>
    <source>
        <strain evidence="2">DSM 15668</strain>
    </source>
</reference>
<name>A0A239A3X1_9BACT</name>
<dbReference type="EMBL" id="FZOB01000014">
    <property type="protein sequence ID" value="SNR89603.1"/>
    <property type="molecule type" value="Genomic_DNA"/>
</dbReference>
<protein>
    <submittedName>
        <fullName evidence="1">CRISPR-associated protein, Csh1 family</fullName>
    </submittedName>
</protein>
<dbReference type="InterPro" id="IPR013389">
    <property type="entry name" value="CRISPR-assoc_prot_Cas8b"/>
</dbReference>
<dbReference type="OrthoDB" id="5422815at2"/>
<gene>
    <name evidence="1" type="ORF">SAMN06265340_11434</name>
</gene>
<sequence>MIEAIYRFGKFMAGDKKTEDFMTDKVEADRLIILEFDSDGNFMGISDTRNISGIESKLLYKKVRASRRCNSNTPTFFLNIKHPEKSIRCLESIFNWLKKYSENIVCIKNYEKVKEELLNYLKNFPPEKNEKILLTTTFNGKFPGEIESIVKAFKIGYMEEFEPVEGVCSLCGKRTKVSGKKSPYAFYTLDKIGYISGFSEKNHERGFPVCIDCFLLLDFAKKVIASHKFSLTKYAPSYWLIPDLVLTEVVDENTQEVFKNIFDLEFLKRKLNLTNKEKLKLSDTDEDILDVLKELKDTVSFHFIFLKINNSQEQIRLYIQDVYPSRIKKLFEVKSAIESVFKPEKEFTFSTIGQFFWKWDRNSRSRDLEEFFLELIDSIFRKVPYSENLLIKILLNGIRQTLLDELLGEKLKTANKAFDALLSYLFVKATTEETMINGQFDNLDKLLEELPLLKTEESKGIFLLGVLTQRLIDKQAASRDGSKPFLKKLSGLKMNERGFKKLMTELREKMEAYEIFKGFERELFDMASEYFAKAPSPWKLNVDEMNFIFAVGMGMKSRIYKTIFEKEEEND</sequence>
<organism evidence="1 2">
    <name type="scientific">Desulfurobacterium atlanticum</name>
    <dbReference type="NCBI Taxonomy" id="240169"/>
    <lineage>
        <taxon>Bacteria</taxon>
        <taxon>Pseudomonadati</taxon>
        <taxon>Aquificota</taxon>
        <taxon>Aquificia</taxon>
        <taxon>Desulfurobacteriales</taxon>
        <taxon>Desulfurobacteriaceae</taxon>
        <taxon>Desulfurobacterium</taxon>
    </lineage>
</organism>
<dbReference type="Pfam" id="PF09484">
    <property type="entry name" value="Cas_TM1802"/>
    <property type="match status" value="1"/>
</dbReference>
<evidence type="ECO:0000313" key="1">
    <source>
        <dbReference type="EMBL" id="SNR89603.1"/>
    </source>
</evidence>
<dbReference type="Proteomes" id="UP000198405">
    <property type="component" value="Unassembled WGS sequence"/>
</dbReference>